<dbReference type="EMBL" id="JADOUF010000001">
    <property type="protein sequence ID" value="MBG6137501.1"/>
    <property type="molecule type" value="Genomic_DNA"/>
</dbReference>
<protein>
    <submittedName>
        <fullName evidence="1">Uncharacterized protein</fullName>
    </submittedName>
</protein>
<proteinExistence type="predicted"/>
<evidence type="ECO:0000313" key="2">
    <source>
        <dbReference type="Proteomes" id="UP000622552"/>
    </source>
</evidence>
<name>A0A8J7GGI5_9ACTN</name>
<sequence>MEGREVRRDDSGQRLHTFNVGDRVVYLGTIPGGNGLGNPGVILRKLEPLGPDDEGYEIGSTNIVGTFAGHTMKTSTVHGNQLRDSADRTARDWMGKAWEALEGLAAERYGADWRTAKR</sequence>
<evidence type="ECO:0000313" key="1">
    <source>
        <dbReference type="EMBL" id="MBG6137501.1"/>
    </source>
</evidence>
<dbReference type="AlphaFoldDB" id="A0A8J7GGI5"/>
<dbReference type="RefSeq" id="WP_197004362.1">
    <property type="nucleotide sequence ID" value="NZ_BONS01000020.1"/>
</dbReference>
<comment type="caution">
    <text evidence="1">The sequence shown here is derived from an EMBL/GenBank/DDBJ whole genome shotgun (WGS) entry which is preliminary data.</text>
</comment>
<keyword evidence="2" id="KW-1185">Reference proteome</keyword>
<gene>
    <name evidence="1" type="ORF">IW245_003695</name>
</gene>
<organism evidence="1 2">
    <name type="scientific">Longispora fulva</name>
    <dbReference type="NCBI Taxonomy" id="619741"/>
    <lineage>
        <taxon>Bacteria</taxon>
        <taxon>Bacillati</taxon>
        <taxon>Actinomycetota</taxon>
        <taxon>Actinomycetes</taxon>
        <taxon>Micromonosporales</taxon>
        <taxon>Micromonosporaceae</taxon>
        <taxon>Longispora</taxon>
    </lineage>
</organism>
<dbReference type="Proteomes" id="UP000622552">
    <property type="component" value="Unassembled WGS sequence"/>
</dbReference>
<accession>A0A8J7GGI5</accession>
<reference evidence="1" key="1">
    <citation type="submission" date="2020-11" db="EMBL/GenBank/DDBJ databases">
        <title>Sequencing the genomes of 1000 actinobacteria strains.</title>
        <authorList>
            <person name="Klenk H.-P."/>
        </authorList>
    </citation>
    <scope>NUCLEOTIDE SEQUENCE</scope>
    <source>
        <strain evidence="1">DSM 45356</strain>
    </source>
</reference>